<evidence type="ECO:0000313" key="2">
    <source>
        <dbReference type="EMBL" id="MBB3080201.1"/>
    </source>
</evidence>
<comment type="caution">
    <text evidence="2">The sequence shown here is derived from an EMBL/GenBank/DDBJ whole genome shotgun (WGS) entry which is preliminary data.</text>
</comment>
<evidence type="ECO:0000256" key="1">
    <source>
        <dbReference type="SAM" id="MobiDB-lite"/>
    </source>
</evidence>
<name>A0A7W4ZWZ7_9ACTN</name>
<dbReference type="AlphaFoldDB" id="A0A7W4ZWZ7"/>
<evidence type="ECO:0000313" key="3">
    <source>
        <dbReference type="Proteomes" id="UP000572907"/>
    </source>
</evidence>
<proteinExistence type="predicted"/>
<dbReference type="Proteomes" id="UP000572907">
    <property type="component" value="Unassembled WGS sequence"/>
</dbReference>
<organism evidence="2 3">
    <name type="scientific">Streptomyces violarus</name>
    <dbReference type="NCBI Taxonomy" id="67380"/>
    <lineage>
        <taxon>Bacteria</taxon>
        <taxon>Bacillati</taxon>
        <taxon>Actinomycetota</taxon>
        <taxon>Actinomycetes</taxon>
        <taxon>Kitasatosporales</taxon>
        <taxon>Streptomycetaceae</taxon>
        <taxon>Streptomyces</taxon>
    </lineage>
</organism>
<feature type="compositionally biased region" description="Basic and acidic residues" evidence="1">
    <location>
        <begin position="1"/>
        <end position="15"/>
    </location>
</feature>
<keyword evidence="3" id="KW-1185">Reference proteome</keyword>
<protein>
    <submittedName>
        <fullName evidence="2">Uncharacterized protein</fullName>
    </submittedName>
</protein>
<reference evidence="2 3" key="1">
    <citation type="submission" date="2020-08" db="EMBL/GenBank/DDBJ databases">
        <title>Genomic Encyclopedia of Type Strains, Phase III (KMG-III): the genomes of soil and plant-associated and newly described type strains.</title>
        <authorList>
            <person name="Whitman W."/>
        </authorList>
    </citation>
    <scope>NUCLEOTIDE SEQUENCE [LARGE SCALE GENOMIC DNA]</scope>
    <source>
        <strain evidence="2 3">CECT 3237</strain>
    </source>
</reference>
<sequence length="51" mass="5777">MTYLETHEPDLERRASPLLPASTLVTPHRSTPVPSPAHPTHRAIRELRSPR</sequence>
<accession>A0A7W4ZWZ7</accession>
<dbReference type="EMBL" id="JACHXE010000008">
    <property type="protein sequence ID" value="MBB3080201.1"/>
    <property type="molecule type" value="Genomic_DNA"/>
</dbReference>
<gene>
    <name evidence="2" type="ORF">FHS41_006743</name>
</gene>
<feature type="region of interest" description="Disordered" evidence="1">
    <location>
        <begin position="1"/>
        <end position="51"/>
    </location>
</feature>